<sequence>MTVMFSVLTAVPAWLARCMGRAVTVTWASRRACTIVGLCADCVLFLRSVEKPKMSMKLRGCRTDVNSRLGTHGAGKELEISMRHYSLKYGMLMTHLPDMDEQSKSNAMWLLSASVPSTWPITHQHSRRHRVALWIFGARLWSQRQVTAVCAIGDAIPSLRRGCI</sequence>
<gene>
    <name evidence="1" type="ORF">SISSUDRAFT_633686</name>
</gene>
<evidence type="ECO:0000313" key="1">
    <source>
        <dbReference type="EMBL" id="KZT39464.1"/>
    </source>
</evidence>
<dbReference type="EMBL" id="KV428045">
    <property type="protein sequence ID" value="KZT39464.1"/>
    <property type="molecule type" value="Genomic_DNA"/>
</dbReference>
<dbReference type="Proteomes" id="UP000076798">
    <property type="component" value="Unassembled WGS sequence"/>
</dbReference>
<name>A0A166EDB2_9AGAM</name>
<organism evidence="1 2">
    <name type="scientific">Sistotremastrum suecicum HHB10207 ss-3</name>
    <dbReference type="NCBI Taxonomy" id="1314776"/>
    <lineage>
        <taxon>Eukaryota</taxon>
        <taxon>Fungi</taxon>
        <taxon>Dikarya</taxon>
        <taxon>Basidiomycota</taxon>
        <taxon>Agaricomycotina</taxon>
        <taxon>Agaricomycetes</taxon>
        <taxon>Sistotremastrales</taxon>
        <taxon>Sistotremastraceae</taxon>
        <taxon>Sistotremastrum</taxon>
    </lineage>
</organism>
<protein>
    <submittedName>
        <fullName evidence="1">Uncharacterized protein</fullName>
    </submittedName>
</protein>
<reference evidence="1 2" key="1">
    <citation type="journal article" date="2016" name="Mol. Biol. Evol.">
        <title>Comparative Genomics of Early-Diverging Mushroom-Forming Fungi Provides Insights into the Origins of Lignocellulose Decay Capabilities.</title>
        <authorList>
            <person name="Nagy L.G."/>
            <person name="Riley R."/>
            <person name="Tritt A."/>
            <person name="Adam C."/>
            <person name="Daum C."/>
            <person name="Floudas D."/>
            <person name="Sun H."/>
            <person name="Yadav J.S."/>
            <person name="Pangilinan J."/>
            <person name="Larsson K.H."/>
            <person name="Matsuura K."/>
            <person name="Barry K."/>
            <person name="Labutti K."/>
            <person name="Kuo R."/>
            <person name="Ohm R.A."/>
            <person name="Bhattacharya S.S."/>
            <person name="Shirouzu T."/>
            <person name="Yoshinaga Y."/>
            <person name="Martin F.M."/>
            <person name="Grigoriev I.V."/>
            <person name="Hibbett D.S."/>
        </authorList>
    </citation>
    <scope>NUCLEOTIDE SEQUENCE [LARGE SCALE GENOMIC DNA]</scope>
    <source>
        <strain evidence="1 2">HHB10207 ss-3</strain>
    </source>
</reference>
<accession>A0A166EDB2</accession>
<dbReference type="AlphaFoldDB" id="A0A166EDB2"/>
<evidence type="ECO:0000313" key="2">
    <source>
        <dbReference type="Proteomes" id="UP000076798"/>
    </source>
</evidence>
<proteinExistence type="predicted"/>
<keyword evidence="2" id="KW-1185">Reference proteome</keyword>